<dbReference type="GO" id="GO:0003723">
    <property type="term" value="F:RNA binding"/>
    <property type="evidence" value="ECO:0007669"/>
    <property type="project" value="UniProtKB-KW"/>
</dbReference>
<dbReference type="Pfam" id="PF22916">
    <property type="entry name" value="UTP25_NTPase-like"/>
    <property type="match status" value="1"/>
</dbReference>
<dbReference type="EMBL" id="BTCM01000001">
    <property type="protein sequence ID" value="GMK53484.1"/>
    <property type="molecule type" value="Genomic_DNA"/>
</dbReference>
<dbReference type="InterPro" id="IPR053940">
    <property type="entry name" value="UTP25_NTPase-like"/>
</dbReference>
<reference evidence="5" key="2">
    <citation type="submission" date="2023-06" db="EMBL/GenBank/DDBJ databases">
        <authorList>
            <person name="Kobayashi Y."/>
            <person name="Kayamori A."/>
            <person name="Aoki K."/>
            <person name="Shiwa Y."/>
            <person name="Fujita N."/>
            <person name="Sugita T."/>
            <person name="Iwasaki W."/>
            <person name="Tanaka N."/>
            <person name="Takashima M."/>
        </authorList>
    </citation>
    <scope>NUCLEOTIDE SEQUENCE</scope>
    <source>
        <strain evidence="5">HIS016</strain>
    </source>
</reference>
<evidence type="ECO:0000259" key="2">
    <source>
        <dbReference type="Pfam" id="PF05183"/>
    </source>
</evidence>
<dbReference type="InterPro" id="IPR057596">
    <property type="entry name" value="RDRP_core"/>
</dbReference>
<dbReference type="GO" id="GO:0030422">
    <property type="term" value="P:siRNA processing"/>
    <property type="evidence" value="ECO:0007669"/>
    <property type="project" value="TreeGrafter"/>
</dbReference>
<dbReference type="Pfam" id="PF06862">
    <property type="entry name" value="Utp25_C"/>
    <property type="match status" value="1"/>
</dbReference>
<dbReference type="GO" id="GO:0031380">
    <property type="term" value="C:nuclear RNA-directed RNA polymerase complex"/>
    <property type="evidence" value="ECO:0007669"/>
    <property type="project" value="TreeGrafter"/>
</dbReference>
<feature type="compositionally biased region" description="Polar residues" evidence="1">
    <location>
        <begin position="1154"/>
        <end position="1165"/>
    </location>
</feature>
<comment type="caution">
    <text evidence="5">The sequence shown here is derived from an EMBL/GenBank/DDBJ whole genome shotgun (WGS) entry which is preliminary data.</text>
</comment>
<name>A0AAD3Y9A8_9TREE</name>
<dbReference type="Proteomes" id="UP001222932">
    <property type="component" value="Unassembled WGS sequence"/>
</dbReference>
<evidence type="ECO:0000256" key="1">
    <source>
        <dbReference type="SAM" id="MobiDB-lite"/>
    </source>
</evidence>
<protein>
    <recommendedName>
        <fullName evidence="7">RNA-directed RNA polymerase</fullName>
    </recommendedName>
</protein>
<accession>A0AAD3Y9A8</accession>
<gene>
    <name evidence="5" type="ORF">CspeluHIS016_0100700</name>
</gene>
<sequence length="1815" mass="204080">MSLNDQFEQFLSLEGGIEDQELLDEIELLLGRAKRKPNTRDVELWLIEPKHMMIGSLTGDTFTPLLSSPCLQAAPPHPQRKNTNGRKRLPLSFVSFDFKRKLLVAKTKLDVDCDLPRALDPVDIEMPLANITTGGLHIWSRQKDSNTREVRLMVSFRHPPRYFCRFELEVETPRGTKLYRRRATQLDFSNSGVQEADAYPINPINKGSAAYPLNWNAYQWVFDMNESEFNLIKAAQLMIHRIPDLYVISKDRYPTTIAKPNCVNGWNPPDLSRLDFDVRTLAEGLLGAGILRPMDWPRLLEALESATLERSGDIKLRVLESLFTEERIHDIKTALGRRLRTFMSFADTSVPYTSIPDTKVTKRHVVSIRTIQVTPTRMLISPPQLEASNTVTRKYADNLDDIIRVQFADESDRIHVGSSLDLALTKILDYAKRADQLMPGVGLMARVRRALNKGLRVGGKLFLPLASSGSQQKDHSIWFFNPAAIDRAELFRWIGTVKETVVAKYAARMGLPFSTSREVDLEIQIRKNEDVHSDGHCFTDGCSIAGTEVMWKAVEALIPNKKARSRPSAIQFRLGGAKGMLACWPELAESNEVLLRGSQVKFHSDQVKLNVIRATHYQAAFLNRQFIMIMESNGVPQELFLNLFDQALEKLEDFDTRVKAGALTLNDQALLSSRTRFPVSKLIHCGFNTNPFVVDLCHLIKGRVLQDLKWRNRLQLDDGAFLMGICDEVDCLKEGEVFCQYQVDNDSKPNIVTGEVLVCRAPALHPGDVRRAMAVDRPQLRHLTNVLVFSTQGVRPLPNMLGGGDLDGDDYTLIWDQRFVQPLKEFDPMNYTAPTPVHVSQVTQEHVNENFINYILNDILGQVDNAHLANSDLCTPLRESETSSCPAVVVNTHRVDFAKTGQPAELDPKLIPERWPDFMGKVCPFSTLHGPMLIYKDESRTYLSGKILGLLFRKVLPERGFEPTHLARAGYELHPCLVDMFEPNLELFVRLRFVKSRYEHDLQYTMRRFNVEEAEIVTSVPAHNGERRRSRQQSRLQDALDVAYQVLVETTRENALKVALELEDVPTGVRHEEYIAWHAYMPVFEARNVMEADEQINETLGVLRSVSENGGKMCILQLMSFPFVWWTELVALVAKARAVKRPRELDLPGGFRSPATSRAQSTTGSPAPEPKAKRRRSVVFGGEVGPSGSTYGKKPSKRVSMLALAEAHENGDTNGDVQVDAEEEAVEAEVDSDDEEEDTFLTHFGPEPKLLYGDVDLVGAAEEDRWETSRASVSGLGRVVEQRPQGGSRAEGKARLVPTIAKAMKASPALASTLLSHLGAYSDLYAHSMDGEADGSETGPFASGTHDALRVAAAAHAMNHVLKNRRRIVRGNERLAHAAAEGKVIEEPRDGSFTRPKVLLLLPTRAAALQWLTQYLFPLAGEGTQIENRRPFLDSFGLPEGVEDPLTAGDWPADHVENFRGNTDDNFRFALKITRKAWRVVMPPTNEAKLNDSDIIIASPLAIKMGAERERTTDYLSSIEVCIVDGADVMAMQNWDHVQFVFKHLSEVAAQSHNTDITRLKLWYAEEKAKYLRQTVLLSRYDMPEARGLFNHACHNVAGKVRVDAAAGLNGVLDRVRPGVRQVFERFDTDDKALGAEAAVEEVDKRLDWFTKKTIPTLLRAAGSRTQTLVVVPSYFDFVRVTNRLRKSGAVSYAALSEYSSNSEISRARTQFFKGKRAFLIVTERFHFYRRYRLRGARTVVFYSLPEHAAFYAEFLAMPFVGARGAGEVDEDVDPADVRAHTLFSRFDVLRLERVVGHGDARKMLGSGEGRFEFI</sequence>
<dbReference type="InterPro" id="IPR007855">
    <property type="entry name" value="RDRP"/>
</dbReference>
<feature type="region of interest" description="Disordered" evidence="1">
    <location>
        <begin position="1145"/>
        <end position="1197"/>
    </location>
</feature>
<evidence type="ECO:0000313" key="5">
    <source>
        <dbReference type="EMBL" id="GMK53484.1"/>
    </source>
</evidence>
<evidence type="ECO:0000259" key="3">
    <source>
        <dbReference type="Pfam" id="PF06862"/>
    </source>
</evidence>
<dbReference type="InterPro" id="IPR053939">
    <property type="entry name" value="UTP25_C"/>
</dbReference>
<keyword evidence="6" id="KW-1185">Reference proteome</keyword>
<feature type="domain" description="UTP25 NTP hydrolase-like" evidence="4">
    <location>
        <begin position="1346"/>
        <end position="1601"/>
    </location>
</feature>
<dbReference type="GO" id="GO:0003968">
    <property type="term" value="F:RNA-directed RNA polymerase activity"/>
    <property type="evidence" value="ECO:0007669"/>
    <property type="project" value="UniProtKB-KW"/>
</dbReference>
<proteinExistence type="predicted"/>
<feature type="domain" description="RDRP core" evidence="2">
    <location>
        <begin position="373"/>
        <end position="955"/>
    </location>
</feature>
<dbReference type="PANTHER" id="PTHR23079:SF55">
    <property type="entry name" value="RNA-DIRECTED RNA POLYMERASE"/>
    <property type="match status" value="1"/>
</dbReference>
<reference evidence="5" key="1">
    <citation type="journal article" date="2023" name="BMC Genomics">
        <title>Chromosome-level genome assemblies of Cutaneotrichosporon spp. (Trichosporonales, Basidiomycota) reveal imbalanced evolution between nucleotide sequences and chromosome synteny.</title>
        <authorList>
            <person name="Kobayashi Y."/>
            <person name="Kayamori A."/>
            <person name="Aoki K."/>
            <person name="Shiwa Y."/>
            <person name="Matsutani M."/>
            <person name="Fujita N."/>
            <person name="Sugita T."/>
            <person name="Iwasaki W."/>
            <person name="Tanaka N."/>
            <person name="Takashima M."/>
        </authorList>
    </citation>
    <scope>NUCLEOTIDE SEQUENCE</scope>
    <source>
        <strain evidence="5">HIS016</strain>
    </source>
</reference>
<evidence type="ECO:0000259" key="4">
    <source>
        <dbReference type="Pfam" id="PF22916"/>
    </source>
</evidence>
<dbReference type="PANTHER" id="PTHR23079">
    <property type="entry name" value="RNA-DEPENDENT RNA POLYMERASE"/>
    <property type="match status" value="1"/>
</dbReference>
<organism evidence="5 6">
    <name type="scientific">Cutaneotrichosporon spelunceum</name>
    <dbReference type="NCBI Taxonomy" id="1672016"/>
    <lineage>
        <taxon>Eukaryota</taxon>
        <taxon>Fungi</taxon>
        <taxon>Dikarya</taxon>
        <taxon>Basidiomycota</taxon>
        <taxon>Agaricomycotina</taxon>
        <taxon>Tremellomycetes</taxon>
        <taxon>Trichosporonales</taxon>
        <taxon>Trichosporonaceae</taxon>
        <taxon>Cutaneotrichosporon</taxon>
    </lineage>
</organism>
<dbReference type="Pfam" id="PF05183">
    <property type="entry name" value="RdRP"/>
    <property type="match status" value="1"/>
</dbReference>
<evidence type="ECO:0008006" key="7">
    <source>
        <dbReference type="Google" id="ProtNLM"/>
    </source>
</evidence>
<feature type="domain" description="UTP25 C-terminal" evidence="3">
    <location>
        <begin position="1613"/>
        <end position="1814"/>
    </location>
</feature>
<evidence type="ECO:0000313" key="6">
    <source>
        <dbReference type="Proteomes" id="UP001222932"/>
    </source>
</evidence>